<gene>
    <name evidence="10" type="primary">srp54</name>
    <name evidence="14" type="ordered locus">Igag_1039</name>
</gene>
<dbReference type="CDD" id="cd17875">
    <property type="entry name" value="SRP54_G"/>
    <property type="match status" value="1"/>
</dbReference>
<dbReference type="InterPro" id="IPR036891">
    <property type="entry name" value="Signal_recog_part_SRP54_M_sf"/>
</dbReference>
<protein>
    <recommendedName>
        <fullName evidence="10">Signal recognition particle 54 kDa protein</fullName>
        <shortName evidence="10">SRP54</shortName>
        <ecNumber evidence="10">3.6.5.4</ecNumber>
    </recommendedName>
</protein>
<keyword evidence="15" id="KW-1185">Reference proteome</keyword>
<dbReference type="SMART" id="SM00962">
    <property type="entry name" value="SRP54"/>
    <property type="match status" value="1"/>
</dbReference>
<keyword evidence="2 10" id="KW-0963">Cytoplasm</keyword>
<keyword evidence="6 10" id="KW-0342">GTP-binding</keyword>
<evidence type="ECO:0000256" key="7">
    <source>
        <dbReference type="ARBA" id="ARBA00023135"/>
    </source>
</evidence>
<evidence type="ECO:0000259" key="11">
    <source>
        <dbReference type="SMART" id="SM00382"/>
    </source>
</evidence>
<feature type="binding site" evidence="10">
    <location>
        <begin position="247"/>
        <end position="250"/>
    </location>
    <ligand>
        <name>GTP</name>
        <dbReference type="ChEBI" id="CHEBI:37565"/>
    </ligand>
</feature>
<keyword evidence="7 10" id="KW-0733">Signal recognition particle</keyword>
<feature type="binding site" evidence="10">
    <location>
        <begin position="105"/>
        <end position="112"/>
    </location>
    <ligand>
        <name>GTP</name>
        <dbReference type="ChEBI" id="CHEBI:37565"/>
    </ligand>
</feature>
<name>E0SNQ7_IGNAA</name>
<evidence type="ECO:0000256" key="9">
    <source>
        <dbReference type="ARBA" id="ARBA00064051"/>
    </source>
</evidence>
<comment type="similarity">
    <text evidence="1 10">Belongs to the GTP-binding SRP family. SRP54 subfamily.</text>
</comment>
<comment type="function">
    <text evidence="10">Involved in targeting and insertion of nascent membrane proteins into the cytoplasmic membrane. Binds to the hydrophobic signal sequence of the ribosome-nascent chain (RNC) as it emerges from the ribosomes. The SRP-RNC complex is then targeted to the cytoplasmic membrane where it interacts with the SRP receptor FtsY.</text>
</comment>
<sequence length="453" mass="50870">MNVLENLKKIVSDFLRGKEPYEIAVENFVKELQKTLLRADVNVKLVLELTKNIRERALKERPPPYISKQEWFIKIVYDELSSLFGGDIKPQVFPVKTPYIIMLVGVQGSGKTTTAAKIAYFYKRYGYRPCLICTDTYRPAAYEQLYQLSKQIDVPFCGDPKSSDPIDIAKKCLSYCINNNTNIIIIDTAGRHGYGEEEYLLKEMQDIAKAVNPDEVMLIIDASIGQKAYDLALRFHSATPIGSIVITKLDGTAKGGGALSAVAATKAIIKFIGTGEKIPELEVFDPRRFVGRILGLGDLPTLIDKLKSIERSSDLEKRLTKAIATGKISLVDLYLQIQTMRKLGPLSKILQLIPGLSLLPVDDKQLKISEEKMDKWLAIINSMTYEELRNPNIIDKSRINRIAIGSGTTADDVKELLKYYELVNTMIKNMKRRYGLLRKLGIDLSKIDLGKGE</sequence>
<dbReference type="PANTHER" id="PTHR11564:SF5">
    <property type="entry name" value="SIGNAL RECOGNITION PARTICLE SUBUNIT SRP54"/>
    <property type="match status" value="1"/>
</dbReference>
<keyword evidence="4 10" id="KW-0378">Hydrolase</keyword>
<dbReference type="GO" id="GO:0008312">
    <property type="term" value="F:7S RNA binding"/>
    <property type="evidence" value="ECO:0007669"/>
    <property type="project" value="UniProtKB-UniRule"/>
</dbReference>
<dbReference type="PANTHER" id="PTHR11564">
    <property type="entry name" value="SIGNAL RECOGNITION PARTICLE 54K PROTEIN SRP54"/>
    <property type="match status" value="1"/>
</dbReference>
<dbReference type="GO" id="GO:0048500">
    <property type="term" value="C:signal recognition particle"/>
    <property type="evidence" value="ECO:0007669"/>
    <property type="project" value="UniProtKB-UniRule"/>
</dbReference>
<comment type="catalytic activity">
    <reaction evidence="10">
        <text>GTP + H2O = GDP + phosphate + H(+)</text>
        <dbReference type="Rhea" id="RHEA:19669"/>
        <dbReference type="ChEBI" id="CHEBI:15377"/>
        <dbReference type="ChEBI" id="CHEBI:15378"/>
        <dbReference type="ChEBI" id="CHEBI:37565"/>
        <dbReference type="ChEBI" id="CHEBI:43474"/>
        <dbReference type="ChEBI" id="CHEBI:58189"/>
        <dbReference type="EC" id="3.6.5.4"/>
    </reaction>
</comment>
<feature type="domain" description="AAA+ ATPase" evidence="11">
    <location>
        <begin position="97"/>
        <end position="294"/>
    </location>
</feature>
<evidence type="ECO:0000256" key="5">
    <source>
        <dbReference type="ARBA" id="ARBA00022884"/>
    </source>
</evidence>
<dbReference type="HOGENOM" id="CLU_009301_6_0_2"/>
<evidence type="ECO:0000256" key="8">
    <source>
        <dbReference type="ARBA" id="ARBA00023274"/>
    </source>
</evidence>
<dbReference type="Gene3D" id="3.40.50.300">
    <property type="entry name" value="P-loop containing nucleotide triphosphate hydrolases"/>
    <property type="match status" value="1"/>
</dbReference>
<evidence type="ECO:0000256" key="1">
    <source>
        <dbReference type="ARBA" id="ARBA00005450"/>
    </source>
</evidence>
<dbReference type="FunFam" id="3.40.50.300:FF:000022">
    <property type="entry name" value="Signal recognition particle 54 kDa subunit"/>
    <property type="match status" value="1"/>
</dbReference>
<dbReference type="KEGG" id="iag:Igag_1039"/>
<dbReference type="SMART" id="SM00382">
    <property type="entry name" value="AAA"/>
    <property type="match status" value="1"/>
</dbReference>
<dbReference type="SUPFAM" id="SSF47364">
    <property type="entry name" value="Domain of the SRP/SRP receptor G-proteins"/>
    <property type="match status" value="1"/>
</dbReference>
<evidence type="ECO:0000256" key="3">
    <source>
        <dbReference type="ARBA" id="ARBA00022741"/>
    </source>
</evidence>
<dbReference type="InterPro" id="IPR013822">
    <property type="entry name" value="Signal_recog_particl_SRP54_hlx"/>
</dbReference>
<evidence type="ECO:0000256" key="4">
    <source>
        <dbReference type="ARBA" id="ARBA00022801"/>
    </source>
</evidence>
<feature type="domain" description="Signal recognition particle SRP54 helical bundle" evidence="13">
    <location>
        <begin position="3"/>
        <end position="84"/>
    </location>
</feature>
<dbReference type="InterPro" id="IPR004125">
    <property type="entry name" value="Signal_recog_particle_SRP54_M"/>
</dbReference>
<dbReference type="GO" id="GO:0003924">
    <property type="term" value="F:GTPase activity"/>
    <property type="evidence" value="ECO:0007669"/>
    <property type="project" value="UniProtKB-UniRule"/>
</dbReference>
<evidence type="ECO:0000259" key="13">
    <source>
        <dbReference type="SMART" id="SM00963"/>
    </source>
</evidence>
<evidence type="ECO:0000259" key="12">
    <source>
        <dbReference type="SMART" id="SM00962"/>
    </source>
</evidence>
<keyword evidence="3 10" id="KW-0547">Nucleotide-binding</keyword>
<dbReference type="InterPro" id="IPR022941">
    <property type="entry name" value="SRP54"/>
</dbReference>
<keyword evidence="5 10" id="KW-0694">RNA-binding</keyword>
<dbReference type="STRING" id="583356.Igag_1039"/>
<dbReference type="Gene3D" id="1.10.260.30">
    <property type="entry name" value="Signal recognition particle, SRP54 subunit, M-domain"/>
    <property type="match status" value="1"/>
</dbReference>
<accession>E0SNQ7</accession>
<organism evidence="14 15">
    <name type="scientific">Ignisphaera aggregans (strain DSM 17230 / JCM 13409 / AQ1.S1)</name>
    <dbReference type="NCBI Taxonomy" id="583356"/>
    <lineage>
        <taxon>Archaea</taxon>
        <taxon>Thermoproteota</taxon>
        <taxon>Thermoprotei</taxon>
        <taxon>Desulfurococcales</taxon>
        <taxon>Desulfurococcaceae</taxon>
        <taxon>Ignisphaera</taxon>
    </lineage>
</organism>
<dbReference type="SUPFAM" id="SSF52540">
    <property type="entry name" value="P-loop containing nucleoside triphosphate hydrolases"/>
    <property type="match status" value="1"/>
</dbReference>
<comment type="domain">
    <text evidence="10">Composed of three domains: the N-terminal N domain, which is responsible for interactions with the ribosome, the central G domain, which binds GTP, and the C-terminal M domain, which binds the RNA and the signal sequence of the RNC.</text>
</comment>
<dbReference type="HAMAP" id="MF_00306">
    <property type="entry name" value="SRP54"/>
    <property type="match status" value="1"/>
</dbReference>
<dbReference type="Pfam" id="PF02978">
    <property type="entry name" value="SRP_SPB"/>
    <property type="match status" value="1"/>
</dbReference>
<dbReference type="GO" id="GO:0005525">
    <property type="term" value="F:GTP binding"/>
    <property type="evidence" value="ECO:0007669"/>
    <property type="project" value="UniProtKB-UniRule"/>
</dbReference>
<dbReference type="AlphaFoldDB" id="E0SNQ7"/>
<evidence type="ECO:0000256" key="6">
    <source>
        <dbReference type="ARBA" id="ARBA00023134"/>
    </source>
</evidence>
<evidence type="ECO:0000256" key="10">
    <source>
        <dbReference type="HAMAP-Rule" id="MF_00306"/>
    </source>
</evidence>
<proteinExistence type="inferred from homology"/>
<dbReference type="SUPFAM" id="SSF47446">
    <property type="entry name" value="Signal peptide-binding domain"/>
    <property type="match status" value="1"/>
</dbReference>
<dbReference type="Proteomes" id="UP000001304">
    <property type="component" value="Chromosome"/>
</dbReference>
<reference evidence="14 15" key="1">
    <citation type="journal article" date="2010" name="Stand. Genomic Sci.">
        <title>Complete genome sequence of Ignisphaera aggregans type strain (AQ1.S1).</title>
        <authorList>
            <person name="Goker M."/>
            <person name="Held B."/>
            <person name="Lapidus A."/>
            <person name="Nolan M."/>
            <person name="Spring S."/>
            <person name="Yasawong M."/>
            <person name="Lucas S."/>
            <person name="Glavina Del Rio T."/>
            <person name="Tice H."/>
            <person name="Cheng J.F."/>
            <person name="Goodwin L."/>
            <person name="Tapia R."/>
            <person name="Pitluck S."/>
            <person name="Liolios K."/>
            <person name="Ivanova N."/>
            <person name="Mavromatis K."/>
            <person name="Mikhailova N."/>
            <person name="Pati A."/>
            <person name="Chen A."/>
            <person name="Palaniappan K."/>
            <person name="Brambilla E."/>
            <person name="Land M."/>
            <person name="Hauser L."/>
            <person name="Chang Y.J."/>
            <person name="Jeffries C.D."/>
            <person name="Brettin T."/>
            <person name="Detter J.C."/>
            <person name="Han C."/>
            <person name="Rohde M."/>
            <person name="Sikorski J."/>
            <person name="Woyke T."/>
            <person name="Bristow J."/>
            <person name="Eisen J.A."/>
            <person name="Markowitz V."/>
            <person name="Hugenholtz P."/>
            <person name="Kyrpides N.C."/>
            <person name="Klenk H.P."/>
        </authorList>
    </citation>
    <scope>NUCLEOTIDE SEQUENCE [LARGE SCALE GENOMIC DNA]</scope>
    <source>
        <strain evidence="15">DSM 17230 / JCM 13409 / AQ1.S1</strain>
    </source>
</reference>
<dbReference type="InterPro" id="IPR000897">
    <property type="entry name" value="SRP54_GTPase_dom"/>
</dbReference>
<keyword evidence="8 10" id="KW-0687">Ribonucleoprotein</keyword>
<dbReference type="InterPro" id="IPR036225">
    <property type="entry name" value="SRP/SRP_N"/>
</dbReference>
<feature type="binding site" evidence="10">
    <location>
        <begin position="187"/>
        <end position="191"/>
    </location>
    <ligand>
        <name>GTP</name>
        <dbReference type="ChEBI" id="CHEBI:37565"/>
    </ligand>
</feature>
<dbReference type="InterPro" id="IPR042101">
    <property type="entry name" value="SRP54_N_sf"/>
</dbReference>
<dbReference type="InterPro" id="IPR003593">
    <property type="entry name" value="AAA+_ATPase"/>
</dbReference>
<comment type="subcellular location">
    <subcellularLocation>
        <location evidence="10">Cytoplasm</location>
    </subcellularLocation>
    <text evidence="10">The SRP-RNC complex is targeted to the cytoplasmic membrane.</text>
</comment>
<evidence type="ECO:0000313" key="15">
    <source>
        <dbReference type="Proteomes" id="UP000001304"/>
    </source>
</evidence>
<dbReference type="EMBL" id="CP002098">
    <property type="protein sequence ID" value="ADM27853.1"/>
    <property type="molecule type" value="Genomic_DNA"/>
</dbReference>
<evidence type="ECO:0000313" key="14">
    <source>
        <dbReference type="EMBL" id="ADM27853.1"/>
    </source>
</evidence>
<dbReference type="GO" id="GO:0006614">
    <property type="term" value="P:SRP-dependent cotranslational protein targeting to membrane"/>
    <property type="evidence" value="ECO:0007669"/>
    <property type="project" value="InterPro"/>
</dbReference>
<dbReference type="EC" id="3.6.5.4" evidence="10"/>
<comment type="subunit">
    <text evidence="9 10">Part of the signal recognition particle protein translocation system, which is composed of SRP and FtsY. Archaeal SRP consists of a 7S RNA molecule of 300 nucleotides and two protein subunits: SRP54 and SRP19.</text>
</comment>
<feature type="domain" description="SRP54-type proteins GTP-binding" evidence="12">
    <location>
        <begin position="98"/>
        <end position="295"/>
    </location>
</feature>
<dbReference type="InterPro" id="IPR027417">
    <property type="entry name" value="P-loop_NTPase"/>
</dbReference>
<dbReference type="SMART" id="SM00963">
    <property type="entry name" value="SRP54_N"/>
    <property type="match status" value="1"/>
</dbReference>
<dbReference type="Gene3D" id="1.20.120.140">
    <property type="entry name" value="Signal recognition particle SRP54, nucleotide-binding domain"/>
    <property type="match status" value="1"/>
</dbReference>
<dbReference type="Pfam" id="PF00448">
    <property type="entry name" value="SRP54"/>
    <property type="match status" value="1"/>
</dbReference>
<evidence type="ECO:0000256" key="2">
    <source>
        <dbReference type="ARBA" id="ARBA00022490"/>
    </source>
</evidence>
<dbReference type="Pfam" id="PF02881">
    <property type="entry name" value="SRP54_N"/>
    <property type="match status" value="1"/>
</dbReference>